<evidence type="ECO:0000313" key="2">
    <source>
        <dbReference type="EMBL" id="QDV06263.1"/>
    </source>
</evidence>
<organism evidence="2 3">
    <name type="scientific">Saltatorellus ferox</name>
    <dbReference type="NCBI Taxonomy" id="2528018"/>
    <lineage>
        <taxon>Bacteria</taxon>
        <taxon>Pseudomonadati</taxon>
        <taxon>Planctomycetota</taxon>
        <taxon>Planctomycetia</taxon>
        <taxon>Planctomycetia incertae sedis</taxon>
        <taxon>Saltatorellus</taxon>
    </lineage>
</organism>
<dbReference type="RefSeq" id="WP_145196292.1">
    <property type="nucleotide sequence ID" value="NZ_CP036434.1"/>
</dbReference>
<evidence type="ECO:0000313" key="3">
    <source>
        <dbReference type="Proteomes" id="UP000320390"/>
    </source>
</evidence>
<evidence type="ECO:0000259" key="1">
    <source>
        <dbReference type="Pfam" id="PF04389"/>
    </source>
</evidence>
<dbReference type="InterPro" id="IPR007484">
    <property type="entry name" value="Peptidase_M28"/>
</dbReference>
<feature type="domain" description="Peptidase M28" evidence="1">
    <location>
        <begin position="312"/>
        <end position="357"/>
    </location>
</feature>
<dbReference type="Gene3D" id="3.40.630.10">
    <property type="entry name" value="Zn peptidases"/>
    <property type="match status" value="1"/>
</dbReference>
<dbReference type="Proteomes" id="UP000320390">
    <property type="component" value="Chromosome"/>
</dbReference>
<proteinExistence type="predicted"/>
<gene>
    <name evidence="2" type="ORF">Poly30_17710</name>
</gene>
<reference evidence="2 3" key="1">
    <citation type="submission" date="2019-02" db="EMBL/GenBank/DDBJ databases">
        <title>Deep-cultivation of Planctomycetes and their phenomic and genomic characterization uncovers novel biology.</title>
        <authorList>
            <person name="Wiegand S."/>
            <person name="Jogler M."/>
            <person name="Boedeker C."/>
            <person name="Pinto D."/>
            <person name="Vollmers J."/>
            <person name="Rivas-Marin E."/>
            <person name="Kohn T."/>
            <person name="Peeters S.H."/>
            <person name="Heuer A."/>
            <person name="Rast P."/>
            <person name="Oberbeckmann S."/>
            <person name="Bunk B."/>
            <person name="Jeske O."/>
            <person name="Meyerdierks A."/>
            <person name="Storesund J.E."/>
            <person name="Kallscheuer N."/>
            <person name="Luecker S."/>
            <person name="Lage O.M."/>
            <person name="Pohl T."/>
            <person name="Merkel B.J."/>
            <person name="Hornburger P."/>
            <person name="Mueller R.-W."/>
            <person name="Bruemmer F."/>
            <person name="Labrenz M."/>
            <person name="Spormann A.M."/>
            <person name="Op den Camp H."/>
            <person name="Overmann J."/>
            <person name="Amann R."/>
            <person name="Jetten M.S.M."/>
            <person name="Mascher T."/>
            <person name="Medema M.H."/>
            <person name="Devos D.P."/>
            <person name="Kaster A.-K."/>
            <person name="Ovreas L."/>
            <person name="Rohde M."/>
            <person name="Galperin M.Y."/>
            <person name="Jogler C."/>
        </authorList>
    </citation>
    <scope>NUCLEOTIDE SEQUENCE [LARGE SCALE GENOMIC DNA]</scope>
    <source>
        <strain evidence="2 3">Poly30</strain>
    </source>
</reference>
<dbReference type="OrthoDB" id="9762302at2"/>
<protein>
    <recommendedName>
        <fullName evidence="1">Peptidase M28 domain-containing protein</fullName>
    </recommendedName>
</protein>
<sequence>MNHLDPVRFARPILTTGGLLLLAAACSSSGRGAGAPTDAGLGPLLGGHIGPAVASSPAGGSGPSRFVPPLLGIFEQGAAMAIATDLDAFYRSPASDGYERAIDRVIAGLYGAGFGAEDGFELQVLSNSMSEPAWTPISAEINVLGMRGGDIVARVPLAGFTDPADEFRLLIAEGAPSCSVQGAAVFRLEDVIPGAILVTDQSVRSVEQEAVKRGASAIVSWFQLPYCDDPTGQERQIEAIFQGSVRPGATIPSFYVSPRIADIMEVGSKQGSTFELVARVRREVRPLRTAVASIRGAERPNESVYVVSAVSGAGANDNAAGAAGILEGARALKRLIASGQIERPRRTIHFVFGKEAEAGGTALDEKADTPVAAIVADMIGASYEKTGAICLLERGWDPAAIVSLPPDAHTPWGAGSVAEEDILPNGLSIVLREALVDVGLAIADESGPPWSTREHPWEGGSDHDTFLGRGIAAALVWHFTDFAYSTSLDRMDLVDAEELRRTSVAILAAAAAVADARPGDLNRYMASLAIERDLRLKASTAEGAPSGLREIWVDWFAGTEAWLRALTAGKALPEFEGLRALDSISTSADR</sequence>
<dbReference type="EMBL" id="CP036434">
    <property type="protein sequence ID" value="QDV06263.1"/>
    <property type="molecule type" value="Genomic_DNA"/>
</dbReference>
<dbReference type="AlphaFoldDB" id="A0A518EQA1"/>
<name>A0A518EQA1_9BACT</name>
<dbReference type="Pfam" id="PF04389">
    <property type="entry name" value="Peptidase_M28"/>
    <property type="match status" value="1"/>
</dbReference>
<dbReference type="SUPFAM" id="SSF53187">
    <property type="entry name" value="Zn-dependent exopeptidases"/>
    <property type="match status" value="1"/>
</dbReference>
<accession>A0A518EQA1</accession>
<keyword evidence="3" id="KW-1185">Reference proteome</keyword>